<feature type="domain" description="N-acetyltransferase" evidence="3">
    <location>
        <begin position="191"/>
        <end position="329"/>
    </location>
</feature>
<dbReference type="SUPFAM" id="SSF55729">
    <property type="entry name" value="Acyl-CoA N-acyltransferases (Nat)"/>
    <property type="match status" value="2"/>
</dbReference>
<gene>
    <name evidence="4" type="ORF">GCM10008939_05600</name>
</gene>
<dbReference type="Gene3D" id="3.40.630.30">
    <property type="match status" value="1"/>
</dbReference>
<dbReference type="Proteomes" id="UP000635726">
    <property type="component" value="Unassembled WGS sequence"/>
</dbReference>
<dbReference type="GO" id="GO:0016747">
    <property type="term" value="F:acyltransferase activity, transferring groups other than amino-acyl groups"/>
    <property type="evidence" value="ECO:0007669"/>
    <property type="project" value="InterPro"/>
</dbReference>
<dbReference type="EMBL" id="BMOE01000001">
    <property type="protein sequence ID" value="GGJ64576.1"/>
    <property type="molecule type" value="Genomic_DNA"/>
</dbReference>
<evidence type="ECO:0000256" key="1">
    <source>
        <dbReference type="ARBA" id="ARBA00022679"/>
    </source>
</evidence>
<evidence type="ECO:0000256" key="2">
    <source>
        <dbReference type="ARBA" id="ARBA00023315"/>
    </source>
</evidence>
<reference evidence="4" key="1">
    <citation type="journal article" date="2014" name="Int. J. Syst. Evol. Microbiol.">
        <title>Complete genome sequence of Corynebacterium casei LMG S-19264T (=DSM 44701T), isolated from a smear-ripened cheese.</title>
        <authorList>
            <consortium name="US DOE Joint Genome Institute (JGI-PGF)"/>
            <person name="Walter F."/>
            <person name="Albersmeier A."/>
            <person name="Kalinowski J."/>
            <person name="Ruckert C."/>
        </authorList>
    </citation>
    <scope>NUCLEOTIDE SEQUENCE</scope>
    <source>
        <strain evidence="4">JCM 14371</strain>
    </source>
</reference>
<comment type="caution">
    <text evidence="4">The sequence shown here is derived from an EMBL/GenBank/DDBJ whole genome shotgun (WGS) entry which is preliminary data.</text>
</comment>
<keyword evidence="1" id="KW-0808">Transferase</keyword>
<name>A0A917UKQ9_9DEIO</name>
<evidence type="ECO:0000259" key="3">
    <source>
        <dbReference type="PROSITE" id="PS51186"/>
    </source>
</evidence>
<evidence type="ECO:0000313" key="4">
    <source>
        <dbReference type="EMBL" id="GGJ64576.1"/>
    </source>
</evidence>
<organism evidence="4 5">
    <name type="scientific">Deinococcus aquiradiocola</name>
    <dbReference type="NCBI Taxonomy" id="393059"/>
    <lineage>
        <taxon>Bacteria</taxon>
        <taxon>Thermotogati</taxon>
        <taxon>Deinococcota</taxon>
        <taxon>Deinococci</taxon>
        <taxon>Deinococcales</taxon>
        <taxon>Deinococcaceae</taxon>
        <taxon>Deinococcus</taxon>
    </lineage>
</organism>
<dbReference type="PROSITE" id="PS51186">
    <property type="entry name" value="GNAT"/>
    <property type="match status" value="1"/>
</dbReference>
<accession>A0A917UKQ9</accession>
<reference evidence="4" key="2">
    <citation type="submission" date="2020-09" db="EMBL/GenBank/DDBJ databases">
        <authorList>
            <person name="Sun Q."/>
            <person name="Ohkuma M."/>
        </authorList>
    </citation>
    <scope>NUCLEOTIDE SEQUENCE</scope>
    <source>
        <strain evidence="4">JCM 14371</strain>
    </source>
</reference>
<dbReference type="AlphaFoldDB" id="A0A917UKQ9"/>
<dbReference type="InterPro" id="IPR000182">
    <property type="entry name" value="GNAT_dom"/>
</dbReference>
<dbReference type="PANTHER" id="PTHR43877">
    <property type="entry name" value="AMINOALKYLPHOSPHONATE N-ACETYLTRANSFERASE-RELATED-RELATED"/>
    <property type="match status" value="1"/>
</dbReference>
<dbReference type="InterPro" id="IPR016181">
    <property type="entry name" value="Acyl_CoA_acyltransferase"/>
</dbReference>
<sequence>MATPPPPVTLQPARPEDTGALAAFLTALHPDTPHSAESLRRTDVGRLPGEHHAVTLAWQEGALVGMVETERARRFTRPGWYGLHVHATDDALRDRLYRHGLHTLGHLDPPNSQVPVTLHTTVREHWPEASWLQRLGWQEHERMWISTLDLRTFTPDAFTERRARADREGVRMQTLADLGWDDSELLQRRYYALVIGLLADVPTTDPIDPWPFEVWRARIVQSPDFRPGGPLIATHGEDWIGMTELYVPRPGIPGTLHQGLTGVRREWRGRGAAWALKLSGAERARAQGWTHVRTGNHVTNREMLGINDAMGFVREPASVVLTLPWPANP</sequence>
<keyword evidence="5" id="KW-1185">Reference proteome</keyword>
<keyword evidence="2" id="KW-0012">Acyltransferase</keyword>
<dbReference type="InterPro" id="IPR050832">
    <property type="entry name" value="Bact_Acetyltransf"/>
</dbReference>
<evidence type="ECO:0000313" key="5">
    <source>
        <dbReference type="Proteomes" id="UP000635726"/>
    </source>
</evidence>
<protein>
    <recommendedName>
        <fullName evidence="3">N-acetyltransferase domain-containing protein</fullName>
    </recommendedName>
</protein>
<dbReference type="RefSeq" id="WP_188960670.1">
    <property type="nucleotide sequence ID" value="NZ_BMOE01000001.1"/>
</dbReference>
<proteinExistence type="predicted"/>